<dbReference type="GeneID" id="78361824"/>
<dbReference type="InterPro" id="IPR041108">
    <property type="entry name" value="PP_kinase_C_1"/>
</dbReference>
<dbReference type="EC" id="2.7.4.1" evidence="6 7"/>
<evidence type="ECO:0000256" key="6">
    <source>
        <dbReference type="HAMAP-Rule" id="MF_00347"/>
    </source>
</evidence>
<evidence type="ECO:0000313" key="14">
    <source>
        <dbReference type="Proteomes" id="UP000214610"/>
    </source>
</evidence>
<proteinExistence type="inferred from homology"/>
<evidence type="ECO:0000256" key="8">
    <source>
        <dbReference type="SAM" id="MobiDB-lite"/>
    </source>
</evidence>
<sequence length="789" mass="89327">MAANKTETTATETTQLPEQTKPETPVQETPKAEQPAAKPARKPRVRTTAVKKPAASKAAAAKTPVARTPRRASTSAKKPVAEAIQELPAPKHISLEDPALYTNRELSWIEFDRKVLETAMDPAIPLLNRVLFLSIFFNNLDEFYMVRVMNLQKQARSGAEPTGPDKLSPAKQLSEIRRKVLEIVDQAEDLWLDQLKPALAKKDIVIAKYADLTKEQQENLNRYYDEDIFPVLTPQGVDAGRPFPMISNTSLNFVIELEEIGKEGKVRYARVKCPNNVPRFLFVSNKDSTVTPNLGVTVSEGVLILSEDLIANRLETLFPGYRVITSGLFRITRNTDGEIEEDEADDLLAAVRDYVEQRRFGSVVRLEIERGMPQRLQDFLVDHLDLIQVQIYRYSIPLGFSDFGRLMRIDRPGLKYPETHPRTPKEFEPDRNCFTEIRKKDLMVYHPYDSFNCVLEFLRQAALDPNVVAIKQTLYRCGSDSPVAKWLLEARRRGKQVTAVVELKARFDEEQNMNWAEEMERNGVNVVYGFAGLKIHAKLCFVIRREHGSLVRYAHIGSGNYNAASAKIYTDLGLFTANRAICDDIQDLFNVMTGYGRVKHYRELLVSPNTLRGKLVEHIRREVAIHKKEGNGHIIIKCNQLVDAEMMKEIYEACRAGVKVECIVRGICGLRPGVSGVSETLSVRSIVGRLLEHARVYYFHNGGKPEVYFGSADMMTRNLSGRIEVLTPILDPVLRTNVMKQIIEPQLKDNIHAWVLLSDGSYKKLSPAKGEKIYDSQEEIAKHLNLQKA</sequence>
<feature type="compositionally biased region" description="Low complexity" evidence="8">
    <location>
        <begin position="47"/>
        <end position="67"/>
    </location>
</feature>
<dbReference type="NCBIfam" id="NF003921">
    <property type="entry name" value="PRK05443.2-2"/>
    <property type="match status" value="1"/>
</dbReference>
<dbReference type="Pfam" id="PF13090">
    <property type="entry name" value="PP_kinase_C"/>
    <property type="match status" value="1"/>
</dbReference>
<organism evidence="13 14">
    <name type="scientific">Turicimonas muris</name>
    <dbReference type="NCBI Taxonomy" id="1796652"/>
    <lineage>
        <taxon>Bacteria</taxon>
        <taxon>Pseudomonadati</taxon>
        <taxon>Pseudomonadota</taxon>
        <taxon>Betaproteobacteria</taxon>
        <taxon>Burkholderiales</taxon>
        <taxon>Sutterellaceae</taxon>
        <taxon>Turicimonas</taxon>
    </lineage>
</organism>
<feature type="compositionally biased region" description="Low complexity" evidence="8">
    <location>
        <begin position="1"/>
        <end position="19"/>
    </location>
</feature>
<feature type="binding site" evidence="6">
    <location>
        <position position="476"/>
    </location>
    <ligand>
        <name>Mg(2+)</name>
        <dbReference type="ChEBI" id="CHEBI:18420"/>
    </ligand>
</feature>
<dbReference type="EMBL" id="NHMP01000011">
    <property type="protein sequence ID" value="OXE44446.1"/>
    <property type="molecule type" value="Genomic_DNA"/>
</dbReference>
<dbReference type="GO" id="GO:0009358">
    <property type="term" value="C:polyphosphate kinase complex"/>
    <property type="evidence" value="ECO:0007669"/>
    <property type="project" value="InterPro"/>
</dbReference>
<dbReference type="PANTHER" id="PTHR30218">
    <property type="entry name" value="POLYPHOSPHATE KINASE"/>
    <property type="match status" value="1"/>
</dbReference>
<feature type="binding site" evidence="6">
    <location>
        <position position="139"/>
    </location>
    <ligand>
        <name>ATP</name>
        <dbReference type="ChEBI" id="CHEBI:30616"/>
    </ligand>
</feature>
<keyword evidence="5 6" id="KW-0067">ATP-binding</keyword>
<dbReference type="Proteomes" id="UP000214610">
    <property type="component" value="Unassembled WGS sequence"/>
</dbReference>
<comment type="catalytic activity">
    <reaction evidence="6 7">
        <text>[phosphate](n) + ATP = [phosphate](n+1) + ADP</text>
        <dbReference type="Rhea" id="RHEA:19573"/>
        <dbReference type="Rhea" id="RHEA-COMP:9859"/>
        <dbReference type="Rhea" id="RHEA-COMP:14280"/>
        <dbReference type="ChEBI" id="CHEBI:16838"/>
        <dbReference type="ChEBI" id="CHEBI:30616"/>
        <dbReference type="ChEBI" id="CHEBI:456216"/>
        <dbReference type="EC" id="2.7.4.1"/>
    </reaction>
</comment>
<dbReference type="Gene3D" id="3.30.870.10">
    <property type="entry name" value="Endonuclease Chain A"/>
    <property type="match status" value="2"/>
</dbReference>
<feature type="binding site" evidence="6">
    <location>
        <position position="693"/>
    </location>
    <ligand>
        <name>ATP</name>
        <dbReference type="ChEBI" id="CHEBI:30616"/>
    </ligand>
</feature>
<feature type="domain" description="Polyphosphate kinase middle" evidence="9">
    <location>
        <begin position="215"/>
        <end position="404"/>
    </location>
</feature>
<evidence type="ECO:0000259" key="10">
    <source>
        <dbReference type="Pfam" id="PF13089"/>
    </source>
</evidence>
<keyword evidence="6" id="KW-0479">Metal-binding</keyword>
<reference evidence="14" key="1">
    <citation type="submission" date="2017-05" db="EMBL/GenBank/DDBJ databases">
        <title>Improved OligoMM genomes.</title>
        <authorList>
            <person name="Garzetti D."/>
        </authorList>
    </citation>
    <scope>NUCLEOTIDE SEQUENCE [LARGE SCALE GENOMIC DNA]</scope>
    <source>
        <strain evidence="14">YL45</strain>
    </source>
</reference>
<dbReference type="Pfam" id="PF13089">
    <property type="entry name" value="PP_kinase_N"/>
    <property type="match status" value="1"/>
</dbReference>
<feature type="region of interest" description="Disordered" evidence="8">
    <location>
        <begin position="1"/>
        <end position="83"/>
    </location>
</feature>
<keyword evidence="6" id="KW-0460">Magnesium</keyword>
<dbReference type="InterPro" id="IPR025200">
    <property type="entry name" value="PPK_C_dom2"/>
</dbReference>
<dbReference type="AlphaFoldDB" id="A0A227KAF2"/>
<dbReference type="InterPro" id="IPR025198">
    <property type="entry name" value="PPK_N_dom"/>
</dbReference>
<dbReference type="InterPro" id="IPR036832">
    <property type="entry name" value="PPK_N_dom_sf"/>
</dbReference>
<dbReference type="GO" id="GO:0006799">
    <property type="term" value="P:polyphosphate biosynthetic process"/>
    <property type="evidence" value="ECO:0007669"/>
    <property type="project" value="UniProtKB-UniRule"/>
</dbReference>
<comment type="PTM">
    <text evidence="6 7">An intermediate of this reaction is the autophosphorylated ppk in which a phosphate is covalently linked to a histidine residue through a N-P bond.</text>
</comment>
<name>A0A227KAF2_9BURK</name>
<dbReference type="NCBIfam" id="TIGR03705">
    <property type="entry name" value="poly_P_kin"/>
    <property type="match status" value="1"/>
</dbReference>
<dbReference type="SUPFAM" id="SSF143724">
    <property type="entry name" value="PHP14-like"/>
    <property type="match status" value="1"/>
</dbReference>
<dbReference type="PANTHER" id="PTHR30218:SF0">
    <property type="entry name" value="POLYPHOSPHATE KINASE"/>
    <property type="match status" value="1"/>
</dbReference>
<dbReference type="RefSeq" id="WP_066593640.1">
    <property type="nucleotide sequence ID" value="NZ_CAJTBZ010000057.1"/>
</dbReference>
<evidence type="ECO:0000256" key="7">
    <source>
        <dbReference type="RuleBase" id="RU003800"/>
    </source>
</evidence>
<evidence type="ECO:0000256" key="2">
    <source>
        <dbReference type="ARBA" id="ARBA00022679"/>
    </source>
</evidence>
<dbReference type="InterPro" id="IPR024953">
    <property type="entry name" value="PP_kinase_middle"/>
</dbReference>
<evidence type="ECO:0000259" key="12">
    <source>
        <dbReference type="Pfam" id="PF17941"/>
    </source>
</evidence>
<gene>
    <name evidence="6" type="primary">ppk</name>
    <name evidence="13" type="ORF">ADH67_12000</name>
</gene>
<dbReference type="NCBIfam" id="NF003917">
    <property type="entry name" value="PRK05443.1-1"/>
    <property type="match status" value="1"/>
</dbReference>
<dbReference type="GO" id="GO:0046872">
    <property type="term" value="F:metal ion binding"/>
    <property type="evidence" value="ECO:0007669"/>
    <property type="project" value="UniProtKB-KW"/>
</dbReference>
<dbReference type="InterPro" id="IPR003414">
    <property type="entry name" value="PP_kinase"/>
</dbReference>
<feature type="domain" description="Polyphosphate kinase C-terminal" evidence="12">
    <location>
        <begin position="433"/>
        <end position="596"/>
    </location>
</feature>
<accession>A0A227KAF2</accession>
<evidence type="ECO:0000259" key="11">
    <source>
        <dbReference type="Pfam" id="PF13090"/>
    </source>
</evidence>
<comment type="caution">
    <text evidence="13">The sequence shown here is derived from an EMBL/GenBank/DDBJ whole genome shotgun (WGS) entry which is preliminary data.</text>
</comment>
<keyword evidence="2 6" id="KW-0808">Transferase</keyword>
<dbReference type="PIRSF" id="PIRSF015589">
    <property type="entry name" value="PP_kinase"/>
    <property type="match status" value="1"/>
</dbReference>
<evidence type="ECO:0000256" key="4">
    <source>
        <dbReference type="ARBA" id="ARBA00022777"/>
    </source>
</evidence>
<dbReference type="NCBIfam" id="NF003918">
    <property type="entry name" value="PRK05443.1-2"/>
    <property type="match status" value="1"/>
</dbReference>
<dbReference type="SUPFAM" id="SSF56024">
    <property type="entry name" value="Phospholipase D/nuclease"/>
    <property type="match status" value="2"/>
</dbReference>
<protein>
    <recommendedName>
        <fullName evidence="6 7">Polyphosphate kinase</fullName>
        <ecNumber evidence="6 7">2.7.4.1</ecNumber>
    </recommendedName>
    <alternativeName>
        <fullName evidence="6">ATP-polyphosphate phosphotransferase</fullName>
    </alternativeName>
    <alternativeName>
        <fullName evidence="6">Polyphosphoric acid kinase</fullName>
    </alternativeName>
</protein>
<keyword evidence="4 6" id="KW-0418">Kinase</keyword>
<dbReference type="Pfam" id="PF17941">
    <property type="entry name" value="PP_kinase_C_1"/>
    <property type="match status" value="1"/>
</dbReference>
<evidence type="ECO:0000256" key="3">
    <source>
        <dbReference type="ARBA" id="ARBA00022741"/>
    </source>
</evidence>
<feature type="binding site" evidence="6">
    <location>
        <position position="569"/>
    </location>
    <ligand>
        <name>ATP</name>
        <dbReference type="ChEBI" id="CHEBI:30616"/>
    </ligand>
</feature>
<feature type="binding site" evidence="6">
    <location>
        <position position="665"/>
    </location>
    <ligand>
        <name>ATP</name>
        <dbReference type="ChEBI" id="CHEBI:30616"/>
    </ligand>
</feature>
<dbReference type="CDD" id="cd09165">
    <property type="entry name" value="PLDc_PaPPK1_C1_like"/>
    <property type="match status" value="1"/>
</dbReference>
<keyword evidence="1 6" id="KW-0597">Phosphoprotein</keyword>
<dbReference type="InterPro" id="IPR036830">
    <property type="entry name" value="PP_kinase_middle_dom_sf"/>
</dbReference>
<evidence type="ECO:0000256" key="5">
    <source>
        <dbReference type="ARBA" id="ARBA00022840"/>
    </source>
</evidence>
<feature type="domain" description="Polyphosphate kinase N-terminal" evidence="10">
    <location>
        <begin position="101"/>
        <end position="206"/>
    </location>
</feature>
<evidence type="ECO:0000313" key="13">
    <source>
        <dbReference type="EMBL" id="OXE44446.1"/>
    </source>
</evidence>
<dbReference type="CDD" id="cd09168">
    <property type="entry name" value="PLDc_PaPPK1_C2_like"/>
    <property type="match status" value="1"/>
</dbReference>
<dbReference type="GO" id="GO:0005524">
    <property type="term" value="F:ATP binding"/>
    <property type="evidence" value="ECO:0007669"/>
    <property type="project" value="UniProtKB-KW"/>
</dbReference>
<dbReference type="Gene3D" id="1.20.58.310">
    <property type="entry name" value="Polyphosphate kinase N-terminal domain"/>
    <property type="match status" value="1"/>
</dbReference>
<dbReference type="HAMAP" id="MF_00347">
    <property type="entry name" value="Polyphosphate_kinase"/>
    <property type="match status" value="1"/>
</dbReference>
<evidence type="ECO:0000259" key="9">
    <source>
        <dbReference type="Pfam" id="PF02503"/>
    </source>
</evidence>
<comment type="function">
    <text evidence="6 7">Catalyzes the reversible transfer of the terminal phosphate of ATP to form a long-chain polyphosphate (polyP).</text>
</comment>
<dbReference type="GO" id="GO:0008976">
    <property type="term" value="F:polyphosphate kinase activity"/>
    <property type="evidence" value="ECO:0007669"/>
    <property type="project" value="UniProtKB-UniRule"/>
</dbReference>
<feature type="domain" description="Polyphosphate kinase C-terminal" evidence="11">
    <location>
        <begin position="604"/>
        <end position="776"/>
    </location>
</feature>
<feature type="active site" description="Phosphohistidine intermediate" evidence="6">
    <location>
        <position position="536"/>
    </location>
</feature>
<comment type="similarity">
    <text evidence="6 7">Belongs to the polyphosphate kinase 1 (PPK1) family.</text>
</comment>
<dbReference type="Pfam" id="PF02503">
    <property type="entry name" value="PP_kinase"/>
    <property type="match status" value="1"/>
</dbReference>
<keyword evidence="14" id="KW-1185">Reference proteome</keyword>
<comment type="cofactor">
    <cofactor evidence="6">
        <name>Mg(2+)</name>
        <dbReference type="ChEBI" id="CHEBI:18420"/>
    </cofactor>
</comment>
<keyword evidence="3 6" id="KW-0547">Nucleotide-binding</keyword>
<feature type="binding site" evidence="6">
    <location>
        <position position="506"/>
    </location>
    <ligand>
        <name>Mg(2+)</name>
        <dbReference type="ChEBI" id="CHEBI:18420"/>
    </ligand>
</feature>
<dbReference type="Gene3D" id="3.30.1840.10">
    <property type="entry name" value="Polyphosphate kinase middle domain"/>
    <property type="match status" value="1"/>
</dbReference>
<dbReference type="SUPFAM" id="SSF140356">
    <property type="entry name" value="PPK N-terminal domain-like"/>
    <property type="match status" value="1"/>
</dbReference>
<evidence type="ECO:0000256" key="1">
    <source>
        <dbReference type="ARBA" id="ARBA00022553"/>
    </source>
</evidence>